<evidence type="ECO:0000256" key="2">
    <source>
        <dbReference type="SAM" id="SignalP"/>
    </source>
</evidence>
<proteinExistence type="predicted"/>
<dbReference type="RefSeq" id="WP_157459151.1">
    <property type="nucleotide sequence ID" value="NZ_WQLB01000011.1"/>
</dbReference>
<accession>A0A7C9HZJ4</accession>
<dbReference type="InterPro" id="IPR018247">
    <property type="entry name" value="EF_Hand_1_Ca_BS"/>
</dbReference>
<evidence type="ECO:0000313" key="4">
    <source>
        <dbReference type="Proteomes" id="UP000483286"/>
    </source>
</evidence>
<dbReference type="Pfam" id="PF13620">
    <property type="entry name" value="CarboxypepD_reg"/>
    <property type="match status" value="1"/>
</dbReference>
<keyword evidence="4" id="KW-1185">Reference proteome</keyword>
<feature type="signal peptide" evidence="2">
    <location>
        <begin position="1"/>
        <end position="24"/>
    </location>
</feature>
<reference evidence="3 4" key="1">
    <citation type="submission" date="2019-12" db="EMBL/GenBank/DDBJ databases">
        <title>Deinococcus sp. HMF7620 Genome sequencing and assembly.</title>
        <authorList>
            <person name="Kang H."/>
            <person name="Kim H."/>
            <person name="Joh K."/>
        </authorList>
    </citation>
    <scope>NUCLEOTIDE SEQUENCE [LARGE SCALE GENOMIC DNA]</scope>
    <source>
        <strain evidence="3 4">HMF7620</strain>
    </source>
</reference>
<gene>
    <name evidence="3" type="ORF">GO986_09975</name>
</gene>
<comment type="caution">
    <text evidence="3">The sequence shown here is derived from an EMBL/GenBank/DDBJ whole genome shotgun (WGS) entry which is preliminary data.</text>
</comment>
<name>A0A7C9HZJ4_9DEIO</name>
<sequence>MNRILTRSIFASALTLGLCTSAHATQAVRGFITGTVVNQAGAPLPNVEVVADNTLGYNSNLITRTDAQGHYKISVNGMPTTFKVSAKTTLKYKGAQIPISLSAKGQAVVPGNVGGVVDFVLKPDTSTPYGNLGLVTVQMGVGVSSLVDYNKVVLTLTPVGKLADGSSGKPLVVRPVHLAGWFVVNVMYGTYKVTATENGQPLEVRQKGDGTILREWGSSFTGDFIKDMWAPNPALNVEIRHPETATVPDARPSAGGSAASSSTASSGSSGGPTISGTLRADTDLKGAVVFACVPAGHGGEDCDEGFTRFVTVKGSGQQVSYILNNLSPGLEYRLVAWLDQDGDGDVSDGDLLGLLNDSDGTVMAPVKNADITLKPTN</sequence>
<organism evidence="3 4">
    <name type="scientific">Deinococcus arboris</name>
    <dbReference type="NCBI Taxonomy" id="2682977"/>
    <lineage>
        <taxon>Bacteria</taxon>
        <taxon>Thermotogati</taxon>
        <taxon>Deinococcota</taxon>
        <taxon>Deinococci</taxon>
        <taxon>Deinococcales</taxon>
        <taxon>Deinococcaceae</taxon>
        <taxon>Deinococcus</taxon>
    </lineage>
</organism>
<dbReference type="Proteomes" id="UP000483286">
    <property type="component" value="Unassembled WGS sequence"/>
</dbReference>
<dbReference type="Gene3D" id="2.60.40.1120">
    <property type="entry name" value="Carboxypeptidase-like, regulatory domain"/>
    <property type="match status" value="1"/>
</dbReference>
<evidence type="ECO:0008006" key="5">
    <source>
        <dbReference type="Google" id="ProtNLM"/>
    </source>
</evidence>
<dbReference type="SUPFAM" id="SSF49464">
    <property type="entry name" value="Carboxypeptidase regulatory domain-like"/>
    <property type="match status" value="1"/>
</dbReference>
<keyword evidence="2" id="KW-0732">Signal</keyword>
<protein>
    <recommendedName>
        <fullName evidence="5">Carboxypeptidase regulatory-like domain-containing protein</fullName>
    </recommendedName>
</protein>
<dbReference type="PROSITE" id="PS00018">
    <property type="entry name" value="EF_HAND_1"/>
    <property type="match status" value="1"/>
</dbReference>
<dbReference type="AlphaFoldDB" id="A0A7C9HZJ4"/>
<evidence type="ECO:0000313" key="3">
    <source>
        <dbReference type="EMBL" id="MVN87095.1"/>
    </source>
</evidence>
<feature type="compositionally biased region" description="Low complexity" evidence="1">
    <location>
        <begin position="253"/>
        <end position="277"/>
    </location>
</feature>
<feature type="chain" id="PRO_5028973633" description="Carboxypeptidase regulatory-like domain-containing protein" evidence="2">
    <location>
        <begin position="25"/>
        <end position="377"/>
    </location>
</feature>
<dbReference type="EMBL" id="WQLB01000011">
    <property type="protein sequence ID" value="MVN87095.1"/>
    <property type="molecule type" value="Genomic_DNA"/>
</dbReference>
<feature type="region of interest" description="Disordered" evidence="1">
    <location>
        <begin position="246"/>
        <end position="277"/>
    </location>
</feature>
<dbReference type="InterPro" id="IPR008969">
    <property type="entry name" value="CarboxyPept-like_regulatory"/>
</dbReference>
<evidence type="ECO:0000256" key="1">
    <source>
        <dbReference type="SAM" id="MobiDB-lite"/>
    </source>
</evidence>